<evidence type="ECO:0000256" key="4">
    <source>
        <dbReference type="ARBA" id="ARBA00022475"/>
    </source>
</evidence>
<dbReference type="PANTHER" id="PTHR43297:SF2">
    <property type="entry name" value="DIPEPTIDE TRANSPORT ATP-BINDING PROTEIN DPPD"/>
    <property type="match status" value="1"/>
</dbReference>
<dbReference type="CDD" id="cd03257">
    <property type="entry name" value="ABC_NikE_OppD_transporters"/>
    <property type="match status" value="1"/>
</dbReference>
<dbReference type="AlphaFoldDB" id="A0A2U8FFX6"/>
<dbReference type="SUPFAM" id="SSF52540">
    <property type="entry name" value="P-loop containing nucleoside triphosphate hydrolases"/>
    <property type="match status" value="1"/>
</dbReference>
<dbReference type="GO" id="GO:0016887">
    <property type="term" value="F:ATP hydrolysis activity"/>
    <property type="evidence" value="ECO:0007669"/>
    <property type="project" value="InterPro"/>
</dbReference>
<dbReference type="PROSITE" id="PS00211">
    <property type="entry name" value="ABC_TRANSPORTER_1"/>
    <property type="match status" value="1"/>
</dbReference>
<evidence type="ECO:0000256" key="5">
    <source>
        <dbReference type="ARBA" id="ARBA00022741"/>
    </source>
</evidence>
<dbReference type="EMBL" id="CP021886">
    <property type="protein sequence ID" value="AWI34627.1"/>
    <property type="molecule type" value="Genomic_DNA"/>
</dbReference>
<dbReference type="Proteomes" id="UP000244890">
    <property type="component" value="Chromosome"/>
</dbReference>
<dbReference type="PANTHER" id="PTHR43297">
    <property type="entry name" value="OLIGOPEPTIDE TRANSPORT ATP-BINDING PROTEIN APPD"/>
    <property type="match status" value="1"/>
</dbReference>
<reference evidence="9 10" key="1">
    <citation type="submission" date="2017-06" db="EMBL/GenBank/DDBJ databases">
        <title>Complete genome of Helicobacter apodemus.</title>
        <authorList>
            <person name="Cho S."/>
        </authorList>
    </citation>
    <scope>NUCLEOTIDE SEQUENCE [LARGE SCALE GENOMIC DNA]</scope>
    <source>
        <strain evidence="10">SNUVETPUB-15-01</strain>
    </source>
</reference>
<proteinExistence type="inferred from homology"/>
<dbReference type="InterPro" id="IPR027417">
    <property type="entry name" value="P-loop_NTPase"/>
</dbReference>
<dbReference type="GO" id="GO:0005524">
    <property type="term" value="F:ATP binding"/>
    <property type="evidence" value="ECO:0007669"/>
    <property type="project" value="UniProtKB-KW"/>
</dbReference>
<comment type="similarity">
    <text evidence="2">Belongs to the ABC transporter superfamily.</text>
</comment>
<evidence type="ECO:0000313" key="10">
    <source>
        <dbReference type="Proteomes" id="UP000244890"/>
    </source>
</evidence>
<dbReference type="OrthoDB" id="9814623at2"/>
<dbReference type="InterPro" id="IPR003439">
    <property type="entry name" value="ABC_transporter-like_ATP-bd"/>
</dbReference>
<keyword evidence="4" id="KW-1003">Cell membrane</keyword>
<evidence type="ECO:0000256" key="6">
    <source>
        <dbReference type="ARBA" id="ARBA00022840"/>
    </source>
</evidence>
<dbReference type="InterPro" id="IPR003593">
    <property type="entry name" value="AAA+_ATPase"/>
</dbReference>
<dbReference type="PROSITE" id="PS50893">
    <property type="entry name" value="ABC_TRANSPORTER_2"/>
    <property type="match status" value="1"/>
</dbReference>
<feature type="domain" description="ABC transporter" evidence="8">
    <location>
        <begin position="2"/>
        <end position="223"/>
    </location>
</feature>
<evidence type="ECO:0000259" key="8">
    <source>
        <dbReference type="PROSITE" id="PS50893"/>
    </source>
</evidence>
<dbReference type="Gene3D" id="3.40.50.300">
    <property type="entry name" value="P-loop containing nucleotide triphosphate hydrolases"/>
    <property type="match status" value="1"/>
</dbReference>
<evidence type="ECO:0000256" key="7">
    <source>
        <dbReference type="ARBA" id="ARBA00023136"/>
    </source>
</evidence>
<evidence type="ECO:0000313" key="9">
    <source>
        <dbReference type="EMBL" id="AWI34627.1"/>
    </source>
</evidence>
<evidence type="ECO:0000256" key="2">
    <source>
        <dbReference type="ARBA" id="ARBA00005417"/>
    </source>
</evidence>
<name>A0A2U8FFX6_9HELI</name>
<dbReference type="GO" id="GO:0005886">
    <property type="term" value="C:plasma membrane"/>
    <property type="evidence" value="ECO:0007669"/>
    <property type="project" value="UniProtKB-SubCell"/>
</dbReference>
<gene>
    <name evidence="9" type="ORF">CDV25_07510</name>
</gene>
<dbReference type="Pfam" id="PF00005">
    <property type="entry name" value="ABC_tran"/>
    <property type="match status" value="1"/>
</dbReference>
<evidence type="ECO:0000256" key="3">
    <source>
        <dbReference type="ARBA" id="ARBA00022448"/>
    </source>
</evidence>
<organism evidence="9 10">
    <name type="scientific">Helicobacter apodemus</name>
    <dbReference type="NCBI Taxonomy" id="135569"/>
    <lineage>
        <taxon>Bacteria</taxon>
        <taxon>Pseudomonadati</taxon>
        <taxon>Campylobacterota</taxon>
        <taxon>Epsilonproteobacteria</taxon>
        <taxon>Campylobacterales</taxon>
        <taxon>Helicobacteraceae</taxon>
        <taxon>Helicobacter</taxon>
    </lineage>
</organism>
<dbReference type="RefSeq" id="WP_108911428.1">
    <property type="nucleotide sequence ID" value="NZ_CP021886.1"/>
</dbReference>
<dbReference type="KEGG" id="had:CDV25_07510"/>
<evidence type="ECO:0000256" key="1">
    <source>
        <dbReference type="ARBA" id="ARBA00004417"/>
    </source>
</evidence>
<sequence length="242" mass="26997">MIKIENLSLKSPYKQILKNISFTMSKGERIAILGESGSGKSLLLRAILGILPQNIFLEGQISNNAKNGVILQNPASCFDGIYTLKVHFLETLKAHGIDLKEQEWGLESVGLARDVLESYPFELSGGMLQRAMIALALCINPNFIFSDEMTSDLDCIGVNEIIDLFLSLQKQKNFGILFVTHDVFLAAKVAETMIVLDKGEIVEYGKVREILNAPKARKTKELFDENQKLFQTPWGDFSARVN</sequence>
<keyword evidence="3" id="KW-0813">Transport</keyword>
<dbReference type="InterPro" id="IPR017871">
    <property type="entry name" value="ABC_transporter-like_CS"/>
</dbReference>
<dbReference type="InterPro" id="IPR050388">
    <property type="entry name" value="ABC_Ni/Peptide_Import"/>
</dbReference>
<comment type="subcellular location">
    <subcellularLocation>
        <location evidence="1">Cell inner membrane</location>
        <topology evidence="1">Peripheral membrane protein</topology>
    </subcellularLocation>
</comment>
<keyword evidence="6 9" id="KW-0067">ATP-binding</keyword>
<keyword evidence="5" id="KW-0547">Nucleotide-binding</keyword>
<accession>A0A2U8FFX6</accession>
<keyword evidence="7" id="KW-0472">Membrane</keyword>
<dbReference type="SMART" id="SM00382">
    <property type="entry name" value="AAA"/>
    <property type="match status" value="1"/>
</dbReference>
<protein>
    <submittedName>
        <fullName evidence="9">Dipeptide/oligopeptide/nickel ABC transporter ATP-binding protein</fullName>
    </submittedName>
</protein>